<reference evidence="2" key="1">
    <citation type="journal article" date="2014" name="Int. J. Syst. Evol. Microbiol.">
        <title>Complete genome of a new Firmicutes species belonging to the dominant human colonic microbiota ('Ruminococcus bicirculans') reveals two chromosomes and a selective capacity to utilize plant glucans.</title>
        <authorList>
            <consortium name="NISC Comparative Sequencing Program"/>
            <person name="Wegmann U."/>
            <person name="Louis P."/>
            <person name="Goesmann A."/>
            <person name="Henrissat B."/>
            <person name="Duncan S.H."/>
            <person name="Flint H.J."/>
        </authorList>
    </citation>
    <scope>NUCLEOTIDE SEQUENCE</scope>
    <source>
        <strain evidence="2">JCM 13006</strain>
    </source>
</reference>
<keyword evidence="4" id="KW-1185">Reference proteome</keyword>
<sequence length="115" mass="12624">MSLKPLAVIGAIVDDACAVPEMVQVPARTITPTVTTRPARPIRRRRPEENFEKFTAQIMARPQARSGLRIPSLNHIGDLGARIGSDDRWKERLRRPAPGNLPRAPIAAGPLLTMS</sequence>
<organism evidence="2 4">
    <name type="scientific">Kitasatospora terrestris</name>
    <dbReference type="NCBI Taxonomy" id="258051"/>
    <lineage>
        <taxon>Bacteria</taxon>
        <taxon>Bacillati</taxon>
        <taxon>Actinomycetota</taxon>
        <taxon>Actinomycetes</taxon>
        <taxon>Kitasatosporales</taxon>
        <taxon>Streptomycetaceae</taxon>
        <taxon>Kitasatospora</taxon>
    </lineage>
</organism>
<proteinExistence type="predicted"/>
<gene>
    <name evidence="2" type="ORF">GCM10023235_00030</name>
    <name evidence="3" type="ORF">GCM10023235_78890</name>
</gene>
<evidence type="ECO:0000256" key="1">
    <source>
        <dbReference type="SAM" id="MobiDB-lite"/>
    </source>
</evidence>
<comment type="caution">
    <text evidence="2">The sequence shown here is derived from an EMBL/GenBank/DDBJ whole genome shotgun (WGS) entry which is preliminary data.</text>
</comment>
<protein>
    <submittedName>
        <fullName evidence="2">Uncharacterized protein</fullName>
    </submittedName>
</protein>
<reference evidence="4" key="2">
    <citation type="journal article" date="2019" name="Int. J. Syst. Evol. Microbiol.">
        <title>The Global Catalogue of Microorganisms (GCM) 10K type strain sequencing project: providing services to taxonomists for standard genome sequencing and annotation.</title>
        <authorList>
            <consortium name="The Broad Institute Genomics Platform"/>
            <consortium name="The Broad Institute Genome Sequencing Center for Infectious Disease"/>
            <person name="Wu L."/>
            <person name="Ma J."/>
        </authorList>
    </citation>
    <scope>NUCLEOTIDE SEQUENCE [LARGE SCALE GENOMIC DNA]</scope>
    <source>
        <strain evidence="4">JCM 13006</strain>
    </source>
</reference>
<accession>A0ABP9D7B5</accession>
<evidence type="ECO:0000313" key="2">
    <source>
        <dbReference type="EMBL" id="GAA4830104.1"/>
    </source>
</evidence>
<dbReference type="Proteomes" id="UP001501752">
    <property type="component" value="Unassembled WGS sequence"/>
</dbReference>
<dbReference type="EMBL" id="BAABIS010000001">
    <property type="protein sequence ID" value="GAA4830104.1"/>
    <property type="molecule type" value="Genomic_DNA"/>
</dbReference>
<evidence type="ECO:0000313" key="4">
    <source>
        <dbReference type="Proteomes" id="UP001501752"/>
    </source>
</evidence>
<name>A0ABP9D7B5_9ACTN</name>
<reference evidence="2" key="3">
    <citation type="submission" date="2023-12" db="EMBL/GenBank/DDBJ databases">
        <authorList>
            <person name="Sun Q."/>
            <person name="Inoue M."/>
        </authorList>
    </citation>
    <scope>NUCLEOTIDE SEQUENCE</scope>
    <source>
        <strain evidence="2">JCM 13006</strain>
    </source>
</reference>
<feature type="region of interest" description="Disordered" evidence="1">
    <location>
        <begin position="87"/>
        <end position="115"/>
    </location>
</feature>
<evidence type="ECO:0000313" key="3">
    <source>
        <dbReference type="EMBL" id="GAA4886012.1"/>
    </source>
</evidence>
<dbReference type="EMBL" id="BAABIS010000001">
    <property type="protein sequence ID" value="GAA4886012.1"/>
    <property type="molecule type" value="Genomic_DNA"/>
</dbReference>